<sequence length="357" mass="40970">MRGIFTTLFCLLLFGCSNEKTTEASNKPVDANVLNSSSVVVEKSQTQPDFQKYINSLPQLKLPFNASTQTGISIPEEYDKEGFDKFKSERAYYPYALVFQSDSAVGVLEIIVGDLLVPYYTIYNWKGEKIESLFFYDRAGWDPAYEGKVYITFNADLSVAVRDTVHQWEVDVDDFPIEESKKTTTSLTTYMVSKTGRVSKVIVEDEKKVERNFGSEVKIDQVQLNVFLDTLIELSDRHLSIALSFAMHCYREYGVNIDDFKAKSKSFEKFNYSLIDRPGTPENFEHHMERFSEFEENLSVLVDQQSEIENEAPSQQFIDLLNALESSRNRITVILQEYNNLISSGDGYIDFPMYESK</sequence>
<evidence type="ECO:0000313" key="1">
    <source>
        <dbReference type="EMBL" id="KAB2807721.1"/>
    </source>
</evidence>
<dbReference type="EMBL" id="WBVO01000010">
    <property type="protein sequence ID" value="KAB2807721.1"/>
    <property type="molecule type" value="Genomic_DNA"/>
</dbReference>
<evidence type="ECO:0000313" key="2">
    <source>
        <dbReference type="Proteomes" id="UP000468650"/>
    </source>
</evidence>
<dbReference type="AlphaFoldDB" id="A0A6N6RE08"/>
<reference evidence="1 2" key="1">
    <citation type="submission" date="2019-09" db="EMBL/GenBank/DDBJ databases">
        <title>Genomes of family Cryomorphaceae.</title>
        <authorList>
            <person name="Bowman J.P."/>
        </authorList>
    </citation>
    <scope>NUCLEOTIDE SEQUENCE [LARGE SCALE GENOMIC DNA]</scope>
    <source>
        <strain evidence="1 2">LMG 25704</strain>
    </source>
</reference>
<evidence type="ECO:0008006" key="3">
    <source>
        <dbReference type="Google" id="ProtNLM"/>
    </source>
</evidence>
<dbReference type="RefSeq" id="WP_151668062.1">
    <property type="nucleotide sequence ID" value="NZ_WBVO01000010.1"/>
</dbReference>
<proteinExistence type="predicted"/>
<protein>
    <recommendedName>
        <fullName evidence="3">Lipoprotein</fullName>
    </recommendedName>
</protein>
<gene>
    <name evidence="1" type="ORF">F8C67_11820</name>
</gene>
<dbReference type="PROSITE" id="PS51257">
    <property type="entry name" value="PROKAR_LIPOPROTEIN"/>
    <property type="match status" value="1"/>
</dbReference>
<comment type="caution">
    <text evidence="1">The sequence shown here is derived from an EMBL/GenBank/DDBJ whole genome shotgun (WGS) entry which is preliminary data.</text>
</comment>
<keyword evidence="2" id="KW-1185">Reference proteome</keyword>
<accession>A0A6N6RE08</accession>
<organism evidence="1 2">
    <name type="scientific">Phaeocystidibacter luteus</name>
    <dbReference type="NCBI Taxonomy" id="911197"/>
    <lineage>
        <taxon>Bacteria</taxon>
        <taxon>Pseudomonadati</taxon>
        <taxon>Bacteroidota</taxon>
        <taxon>Flavobacteriia</taxon>
        <taxon>Flavobacteriales</taxon>
        <taxon>Phaeocystidibacteraceae</taxon>
        <taxon>Phaeocystidibacter</taxon>
    </lineage>
</organism>
<dbReference type="Proteomes" id="UP000468650">
    <property type="component" value="Unassembled WGS sequence"/>
</dbReference>
<name>A0A6N6RE08_9FLAO</name>